<organism evidence="1 2">
    <name type="scientific">Angiostrongylus cantonensis</name>
    <name type="common">Rat lungworm</name>
    <dbReference type="NCBI Taxonomy" id="6313"/>
    <lineage>
        <taxon>Eukaryota</taxon>
        <taxon>Metazoa</taxon>
        <taxon>Ecdysozoa</taxon>
        <taxon>Nematoda</taxon>
        <taxon>Chromadorea</taxon>
        <taxon>Rhabditida</taxon>
        <taxon>Rhabditina</taxon>
        <taxon>Rhabditomorpha</taxon>
        <taxon>Strongyloidea</taxon>
        <taxon>Metastrongylidae</taxon>
        <taxon>Angiostrongylus</taxon>
    </lineage>
</organism>
<accession>A0A0K0CWX7</accession>
<reference evidence="2" key="2">
    <citation type="submission" date="2017-02" db="UniProtKB">
        <authorList>
            <consortium name="WormBaseParasite"/>
        </authorList>
    </citation>
    <scope>IDENTIFICATION</scope>
</reference>
<proteinExistence type="predicted"/>
<name>A0A0K0CWX7_ANGCA</name>
<evidence type="ECO:0000313" key="2">
    <source>
        <dbReference type="WBParaSite" id="ACAC_0000200401-mRNA-1"/>
    </source>
</evidence>
<sequence length="73" mass="8857">MLAFSNNTFAIKEIWINTGFDNLRRLRADIDYDKEKVEVFYIDLEKFSRENRTFFKVIIKDFEAKIGIRRFLS</sequence>
<reference evidence="1" key="1">
    <citation type="submission" date="2012-09" db="EMBL/GenBank/DDBJ databases">
        <authorList>
            <person name="Martin A.A."/>
        </authorList>
    </citation>
    <scope>NUCLEOTIDE SEQUENCE</scope>
</reference>
<evidence type="ECO:0000313" key="1">
    <source>
        <dbReference type="Proteomes" id="UP000035642"/>
    </source>
</evidence>
<dbReference type="Proteomes" id="UP000035642">
    <property type="component" value="Unassembled WGS sequence"/>
</dbReference>
<keyword evidence="1" id="KW-1185">Reference proteome</keyword>
<dbReference type="WBParaSite" id="ACAC_0000200401-mRNA-1">
    <property type="protein sequence ID" value="ACAC_0000200401-mRNA-1"/>
    <property type="gene ID" value="ACAC_0000200401"/>
</dbReference>
<protein>
    <submittedName>
        <fullName evidence="2">Transcriptional regulator</fullName>
    </submittedName>
</protein>
<dbReference type="AlphaFoldDB" id="A0A0K0CWX7"/>